<dbReference type="InterPro" id="IPR047057">
    <property type="entry name" value="MerR_fam"/>
</dbReference>
<sequence>MNIIKCNLFCVLEQLAPLYRCGKYSAGVLDCSLRDWFTIYLEVIPMRISEAAQLCGITKKAINYYEQQGLLALAADESGYREFGEQEVRTLKEITLLRRLGMSVAEVKAVLESDDQHQALMNYRAIKEAQVRQVQAEREALNYLLESGSSLEAAFAPLEQILDQHARIKDKLLLAFPGDFGKYLRLHFGRFLNERLDSAEKLAAYSAVVEFLDRTAELQFPAELQQYFAEAGGPASEEHQEAINLDYLAAIKDAPSFIQAHRRELEPYLEYRSSAEYKETPAYRMRQLLLEFQQSSGYYDIFVANLQILSSSYREFQQQLQKANQQLLAEFPEAAGLFES</sequence>
<keyword evidence="4" id="KW-0804">Transcription</keyword>
<dbReference type="PROSITE" id="PS50937">
    <property type="entry name" value="HTH_MERR_2"/>
    <property type="match status" value="1"/>
</dbReference>
<keyword evidence="2" id="KW-0805">Transcription regulation</keyword>
<evidence type="ECO:0000313" key="6">
    <source>
        <dbReference type="EMBL" id="ASA25316.1"/>
    </source>
</evidence>
<dbReference type="Proteomes" id="UP000249890">
    <property type="component" value="Chromosome"/>
</dbReference>
<dbReference type="SMART" id="SM00422">
    <property type="entry name" value="HTH_MERR"/>
    <property type="match status" value="1"/>
</dbReference>
<dbReference type="Gene3D" id="1.10.1660.10">
    <property type="match status" value="1"/>
</dbReference>
<evidence type="ECO:0000313" key="7">
    <source>
        <dbReference type="Proteomes" id="UP000249890"/>
    </source>
</evidence>
<dbReference type="SUPFAM" id="SSF46955">
    <property type="entry name" value="Putative DNA-binding domain"/>
    <property type="match status" value="1"/>
</dbReference>
<dbReference type="PANTHER" id="PTHR30204:SF69">
    <property type="entry name" value="MERR-FAMILY TRANSCRIPTIONAL REGULATOR"/>
    <property type="match status" value="1"/>
</dbReference>
<dbReference type="InterPro" id="IPR000551">
    <property type="entry name" value="MerR-type_HTH_dom"/>
</dbReference>
<protein>
    <recommendedName>
        <fullName evidence="5">HTH merR-type domain-containing protein</fullName>
    </recommendedName>
</protein>
<dbReference type="InterPro" id="IPR009061">
    <property type="entry name" value="DNA-bd_dom_put_sf"/>
</dbReference>
<dbReference type="GO" id="GO:0003677">
    <property type="term" value="F:DNA binding"/>
    <property type="evidence" value="ECO:0007669"/>
    <property type="project" value="UniProtKB-KW"/>
</dbReference>
<dbReference type="GO" id="GO:0003700">
    <property type="term" value="F:DNA-binding transcription factor activity"/>
    <property type="evidence" value="ECO:0007669"/>
    <property type="project" value="InterPro"/>
</dbReference>
<dbReference type="PRINTS" id="PR00040">
    <property type="entry name" value="HTHMERR"/>
</dbReference>
<evidence type="ECO:0000256" key="3">
    <source>
        <dbReference type="ARBA" id="ARBA00023125"/>
    </source>
</evidence>
<keyword evidence="3" id="KW-0238">DNA-binding</keyword>
<name>A0A2Z2KEV0_9BACL</name>
<dbReference type="Pfam" id="PF13411">
    <property type="entry name" value="MerR_1"/>
    <property type="match status" value="1"/>
</dbReference>
<evidence type="ECO:0000256" key="1">
    <source>
        <dbReference type="ARBA" id="ARBA00022491"/>
    </source>
</evidence>
<keyword evidence="7" id="KW-1185">Reference proteome</keyword>
<reference evidence="6 7" key="1">
    <citation type="submission" date="2017-06" db="EMBL/GenBank/DDBJ databases">
        <title>Complete genome sequence of Paenibacillus donghaensis KCTC 13049T isolated from East Sea sediment, South Korea.</title>
        <authorList>
            <person name="Jung B.K."/>
            <person name="Hong S.-J."/>
            <person name="Shin J.-H."/>
        </authorList>
    </citation>
    <scope>NUCLEOTIDE SEQUENCE [LARGE SCALE GENOMIC DNA]</scope>
    <source>
        <strain evidence="6 7">KCTC 13049</strain>
    </source>
</reference>
<feature type="domain" description="HTH merR-type" evidence="5">
    <location>
        <begin position="45"/>
        <end position="113"/>
    </location>
</feature>
<dbReference type="KEGG" id="pdh:B9T62_34045"/>
<proteinExistence type="predicted"/>
<evidence type="ECO:0000256" key="2">
    <source>
        <dbReference type="ARBA" id="ARBA00023015"/>
    </source>
</evidence>
<evidence type="ECO:0000259" key="5">
    <source>
        <dbReference type="PROSITE" id="PS50937"/>
    </source>
</evidence>
<keyword evidence="1" id="KW-0678">Repressor</keyword>
<evidence type="ECO:0000256" key="4">
    <source>
        <dbReference type="ARBA" id="ARBA00023163"/>
    </source>
</evidence>
<gene>
    <name evidence="6" type="ORF">B9T62_34045</name>
</gene>
<dbReference type="AlphaFoldDB" id="A0A2Z2KEV0"/>
<organism evidence="6 7">
    <name type="scientific">Paenibacillus donghaensis</name>
    <dbReference type="NCBI Taxonomy" id="414771"/>
    <lineage>
        <taxon>Bacteria</taxon>
        <taxon>Bacillati</taxon>
        <taxon>Bacillota</taxon>
        <taxon>Bacilli</taxon>
        <taxon>Bacillales</taxon>
        <taxon>Paenibacillaceae</taxon>
        <taxon>Paenibacillus</taxon>
    </lineage>
</organism>
<dbReference type="EMBL" id="CP021780">
    <property type="protein sequence ID" value="ASA25316.1"/>
    <property type="molecule type" value="Genomic_DNA"/>
</dbReference>
<accession>A0A2Z2KEV0</accession>
<dbReference type="PANTHER" id="PTHR30204">
    <property type="entry name" value="REDOX-CYCLING DRUG-SENSING TRANSCRIPTIONAL ACTIVATOR SOXR"/>
    <property type="match status" value="1"/>
</dbReference>
<dbReference type="CDD" id="cd00592">
    <property type="entry name" value="HTH_MerR-like"/>
    <property type="match status" value="1"/>
</dbReference>